<dbReference type="OrthoDB" id="5392779at2759"/>
<dbReference type="PANTHER" id="PTHR47840:SF1">
    <property type="entry name" value="ZN(II)2CYS6 TRANSCRIPTION FACTOR (EUROFUNG)"/>
    <property type="match status" value="1"/>
</dbReference>
<organism evidence="5 6">
    <name type="scientific">Stemphylium lycopersici</name>
    <name type="common">Tomato gray leaf spot disease fungus</name>
    <name type="synonym">Thyrospora lycopersici</name>
    <dbReference type="NCBI Taxonomy" id="183478"/>
    <lineage>
        <taxon>Eukaryota</taxon>
        <taxon>Fungi</taxon>
        <taxon>Dikarya</taxon>
        <taxon>Ascomycota</taxon>
        <taxon>Pezizomycotina</taxon>
        <taxon>Dothideomycetes</taxon>
        <taxon>Pleosporomycetidae</taxon>
        <taxon>Pleosporales</taxon>
        <taxon>Pleosporineae</taxon>
        <taxon>Pleosporaceae</taxon>
        <taxon>Stemphylium</taxon>
    </lineage>
</organism>
<evidence type="ECO:0000313" key="5">
    <source>
        <dbReference type="EMBL" id="RAR11020.1"/>
    </source>
</evidence>
<gene>
    <name evidence="5" type="ORF">DDE83_004778</name>
</gene>
<evidence type="ECO:0000256" key="1">
    <source>
        <dbReference type="ARBA" id="ARBA00023015"/>
    </source>
</evidence>
<name>A0A364N3M5_STELY</name>
<evidence type="ECO:0000256" key="2">
    <source>
        <dbReference type="ARBA" id="ARBA00023163"/>
    </source>
</evidence>
<keyword evidence="1" id="KW-0805">Transcription regulation</keyword>
<reference evidence="6" key="1">
    <citation type="submission" date="2018-05" db="EMBL/GenBank/DDBJ databases">
        <title>Draft genome sequence of Stemphylium lycopersici strain CIDEFI 213.</title>
        <authorList>
            <person name="Medina R."/>
            <person name="Franco M.E.E."/>
            <person name="Lucentini C.G."/>
            <person name="Saparrat M.C.N."/>
            <person name="Balatti P.A."/>
        </authorList>
    </citation>
    <scope>NUCLEOTIDE SEQUENCE [LARGE SCALE GENOMIC DNA]</scope>
    <source>
        <strain evidence="6">CIDEFI 213</strain>
    </source>
</reference>
<keyword evidence="3" id="KW-0539">Nucleus</keyword>
<dbReference type="Pfam" id="PF05368">
    <property type="entry name" value="NmrA"/>
    <property type="match status" value="1"/>
</dbReference>
<dbReference type="AlphaFoldDB" id="A0A364N3M5"/>
<evidence type="ECO:0000256" key="3">
    <source>
        <dbReference type="ARBA" id="ARBA00023242"/>
    </source>
</evidence>
<sequence>MVKIAFAGGAGSKVSSTSLRRAPTLAEPTSQAIPTANASNGVTWVQTTYSDANELANHLHGVSAVLSFIAPHTEQADAASCQKNLIDACIKAGVKRFAPSEWISFLADHMYAVQGTIAFRNWNSGLYYCRGVDFLSFIALTVLCTAHIDAQNQPTAWLGAVLDHSRPGDRAMMERTVEILNGMDDDSIAIKLSNTMRHLLDVEGASASGIGYSASTREGDEGQEFDGQFVDGEKNLLQLRIPYFGTINLQRRLMSNTEMSSGHANEQTVSALAEWDSQWSFLDSSQDFEPLDDMTLQTINEGLFGSLFGGLDGQGIDFEA</sequence>
<dbReference type="SUPFAM" id="SSF51735">
    <property type="entry name" value="NAD(P)-binding Rossmann-fold domains"/>
    <property type="match status" value="1"/>
</dbReference>
<accession>A0A364N3M5</accession>
<dbReference type="InterPro" id="IPR008030">
    <property type="entry name" value="NmrA-like"/>
</dbReference>
<evidence type="ECO:0000259" key="4">
    <source>
        <dbReference type="Pfam" id="PF05368"/>
    </source>
</evidence>
<dbReference type="EMBL" id="QGDH01000061">
    <property type="protein sequence ID" value="RAR11020.1"/>
    <property type="molecule type" value="Genomic_DNA"/>
</dbReference>
<proteinExistence type="predicted"/>
<keyword evidence="6" id="KW-1185">Reference proteome</keyword>
<keyword evidence="2" id="KW-0804">Transcription</keyword>
<dbReference type="InterPro" id="IPR036291">
    <property type="entry name" value="NAD(P)-bd_dom_sf"/>
</dbReference>
<dbReference type="Gene3D" id="3.40.50.720">
    <property type="entry name" value="NAD(P)-binding Rossmann-like Domain"/>
    <property type="match status" value="1"/>
</dbReference>
<evidence type="ECO:0000313" key="6">
    <source>
        <dbReference type="Proteomes" id="UP000249619"/>
    </source>
</evidence>
<comment type="caution">
    <text evidence="5">The sequence shown here is derived from an EMBL/GenBank/DDBJ whole genome shotgun (WGS) entry which is preliminary data.</text>
</comment>
<protein>
    <submittedName>
        <fullName evidence="5">Zn(II)2Cys6 transcription factor</fullName>
    </submittedName>
</protein>
<dbReference type="STRING" id="183478.A0A364N3M5"/>
<dbReference type="Proteomes" id="UP000249619">
    <property type="component" value="Unassembled WGS sequence"/>
</dbReference>
<dbReference type="PANTHER" id="PTHR47840">
    <property type="entry name" value="ZN(II)2CYS6 TRANSCRIPTION FACTOR (EUROFUNG)-RELATED"/>
    <property type="match status" value="1"/>
</dbReference>
<feature type="domain" description="NmrA-like" evidence="4">
    <location>
        <begin position="37"/>
        <end position="102"/>
    </location>
</feature>